<protein>
    <submittedName>
        <fullName evidence="3">Cyclase/dehydrase</fullName>
    </submittedName>
</protein>
<dbReference type="AlphaFoldDB" id="A0A6I1IF04"/>
<dbReference type="EMBL" id="WFLI01000005">
    <property type="protein sequence ID" value="KAB8065947.1"/>
    <property type="molecule type" value="Genomic_DNA"/>
</dbReference>
<evidence type="ECO:0000313" key="4">
    <source>
        <dbReference type="Proteomes" id="UP000468717"/>
    </source>
</evidence>
<dbReference type="InterPro" id="IPR023393">
    <property type="entry name" value="START-like_dom_sf"/>
</dbReference>
<evidence type="ECO:0000259" key="2">
    <source>
        <dbReference type="Pfam" id="PF03364"/>
    </source>
</evidence>
<dbReference type="Gene3D" id="3.30.530.20">
    <property type="match status" value="1"/>
</dbReference>
<feature type="domain" description="Coenzyme Q-binding protein COQ10 START" evidence="2">
    <location>
        <begin position="44"/>
        <end position="173"/>
    </location>
</feature>
<proteinExistence type="inferred from homology"/>
<dbReference type="Proteomes" id="UP000468717">
    <property type="component" value="Unassembled WGS sequence"/>
</dbReference>
<dbReference type="PANTHER" id="PTHR34060:SF2">
    <property type="entry name" value="OS03G0837900 PROTEIN"/>
    <property type="match status" value="1"/>
</dbReference>
<dbReference type="Pfam" id="PF03364">
    <property type="entry name" value="Polyketide_cyc"/>
    <property type="match status" value="1"/>
</dbReference>
<comment type="caution">
    <text evidence="3">The sequence shown here is derived from an EMBL/GenBank/DDBJ whole genome shotgun (WGS) entry which is preliminary data.</text>
</comment>
<organism evidence="3 4">
    <name type="scientific">Janthinobacterium violaceinigrum</name>
    <dbReference type="NCBI Taxonomy" id="2654252"/>
    <lineage>
        <taxon>Bacteria</taxon>
        <taxon>Pseudomonadati</taxon>
        <taxon>Pseudomonadota</taxon>
        <taxon>Betaproteobacteria</taxon>
        <taxon>Burkholderiales</taxon>
        <taxon>Oxalobacteraceae</taxon>
        <taxon>Janthinobacterium</taxon>
    </lineage>
</organism>
<gene>
    <name evidence="3" type="ORF">GCN75_06575</name>
</gene>
<dbReference type="InterPro" id="IPR005031">
    <property type="entry name" value="COQ10_START"/>
</dbReference>
<sequence>MLCALPATVLAQAQALRLDKLKVDVKRIEVDGQRMYEVDASGSVQAPPASVWKTLTTYERMNEFVPDLSSCRVLSRNGNEVIIEQQGMARFLFMNHPIHLVVRATETPFTAIDIALISGDMRHYESRWNLYPIPETGGTRIVFSSRLMPGFYVPGMLGTTMIRGDIERMMAAVLARIDSQYADKSG</sequence>
<evidence type="ECO:0000256" key="1">
    <source>
        <dbReference type="ARBA" id="ARBA00008918"/>
    </source>
</evidence>
<dbReference type="PANTHER" id="PTHR34060">
    <property type="entry name" value="POLYKETIDE CYCLASE / DEHYDRASE AND LIPID TRANSPORT PROTEIN"/>
    <property type="match status" value="1"/>
</dbReference>
<name>A0A6I1IF04_9BURK</name>
<comment type="similarity">
    <text evidence="1">Belongs to the ribosome association toxin RatA family.</text>
</comment>
<accession>A0A6I1IF04</accession>
<evidence type="ECO:0000313" key="3">
    <source>
        <dbReference type="EMBL" id="KAB8065947.1"/>
    </source>
</evidence>
<reference evidence="3 4" key="1">
    <citation type="submission" date="2019-10" db="EMBL/GenBank/DDBJ databases">
        <title>Three novel species isolated from a subtropical stream in China.</title>
        <authorList>
            <person name="Lu H."/>
        </authorList>
    </citation>
    <scope>NUCLEOTIDE SEQUENCE [LARGE SCALE GENOMIC DNA]</scope>
    <source>
        <strain evidence="3 4">FT13W</strain>
    </source>
</reference>
<keyword evidence="4" id="KW-1185">Reference proteome</keyword>
<dbReference type="SUPFAM" id="SSF55961">
    <property type="entry name" value="Bet v1-like"/>
    <property type="match status" value="1"/>
</dbReference>